<accession>A0AAQ3P1N7</accession>
<evidence type="ECO:0000313" key="3">
    <source>
        <dbReference type="Proteomes" id="UP001374535"/>
    </source>
</evidence>
<dbReference type="Proteomes" id="UP001374535">
    <property type="component" value="Chromosome 2"/>
</dbReference>
<dbReference type="EMBL" id="CP144699">
    <property type="protein sequence ID" value="WVZ19191.1"/>
    <property type="molecule type" value="Genomic_DNA"/>
</dbReference>
<gene>
    <name evidence="2" type="ORF">V8G54_006513</name>
</gene>
<protein>
    <recommendedName>
        <fullName evidence="4">AT-rich interactive domain-containing protein 2</fullName>
    </recommendedName>
</protein>
<feature type="region of interest" description="Disordered" evidence="1">
    <location>
        <begin position="478"/>
        <end position="508"/>
    </location>
</feature>
<organism evidence="2 3">
    <name type="scientific">Vigna mungo</name>
    <name type="common">Black gram</name>
    <name type="synonym">Phaseolus mungo</name>
    <dbReference type="NCBI Taxonomy" id="3915"/>
    <lineage>
        <taxon>Eukaryota</taxon>
        <taxon>Viridiplantae</taxon>
        <taxon>Streptophyta</taxon>
        <taxon>Embryophyta</taxon>
        <taxon>Tracheophyta</taxon>
        <taxon>Spermatophyta</taxon>
        <taxon>Magnoliopsida</taxon>
        <taxon>eudicotyledons</taxon>
        <taxon>Gunneridae</taxon>
        <taxon>Pentapetalae</taxon>
        <taxon>rosids</taxon>
        <taxon>fabids</taxon>
        <taxon>Fabales</taxon>
        <taxon>Fabaceae</taxon>
        <taxon>Papilionoideae</taxon>
        <taxon>50 kb inversion clade</taxon>
        <taxon>NPAAA clade</taxon>
        <taxon>indigoferoid/millettioid clade</taxon>
        <taxon>Phaseoleae</taxon>
        <taxon>Vigna</taxon>
    </lineage>
</organism>
<reference evidence="2 3" key="1">
    <citation type="journal article" date="2023" name="Life. Sci Alliance">
        <title>Evolutionary insights into 3D genome organization and epigenetic landscape of Vigna mungo.</title>
        <authorList>
            <person name="Junaid A."/>
            <person name="Singh B."/>
            <person name="Bhatia S."/>
        </authorList>
    </citation>
    <scope>NUCLEOTIDE SEQUENCE [LARGE SCALE GENOMIC DNA]</scope>
    <source>
        <strain evidence="2">Urdbean</strain>
    </source>
</reference>
<evidence type="ECO:0000313" key="2">
    <source>
        <dbReference type="EMBL" id="WVZ19191.1"/>
    </source>
</evidence>
<dbReference type="InterPro" id="IPR001005">
    <property type="entry name" value="SANT/Myb"/>
</dbReference>
<dbReference type="CDD" id="cd00167">
    <property type="entry name" value="SANT"/>
    <property type="match status" value="1"/>
</dbReference>
<sequence>MISFPFSLDSSPNFAAIPSIDQPFAYFFIFCADRSQFSRYRLTGSVFRVSVEEYSGSVFHLTGSGRGNFSIRFGFWVFVASFVFSDLLSGNSVRILLFDYVRLELSIVRFSPAYNLKETGVSGVHWALNVQDRGSTSSVLFTPCNVVVVVIMVQKRSFDAEEILEGSFKHPKHAGPSHELFSLSESVFPDDDYHTQMPKPSEDGCTQVSSEGIEKVESGSFGELAMEAGNSETSFPVIDIPASSWATSSTADDLHLEPPLHLALFPEYFSPERPIRTLTRYEDIYSILLEHSPRKPVSVGANHQAEVPAWDFLGASNRSNASASVSDTDFTVGDRDETEERLLGTCVIPLPQMELSSNDDEVGKGRTECDCEDQGSMRCVRQHIAEERDKLIKTFGPEKFTELGFTNMGEQVAEKWSAEDEQLFHEVVFNNPASLDKNFWNYLSIAFPSRTKKEIVSYYFNVFMLRRRAEQNRNDLLNIDSDNDEWQGSDSNDIATREEDEDSVAESPVCQDESCMADCLDNDLQTYDEYAADEPCEANETVDFITSRNIDDDSKYDPVEEMPHSGGSPLIQPQDQPVWQDSCDEKVKDDSCTSADAGVASRQTKVNTENGDHWCGNYNGVSNGYNQGYVLEPCDAKVWDTGFVSCSKNKIDFLPTCNMIEEVFGDGRRQDMRRA</sequence>
<dbReference type="AlphaFoldDB" id="A0AAQ3P1N7"/>
<evidence type="ECO:0000256" key="1">
    <source>
        <dbReference type="SAM" id="MobiDB-lite"/>
    </source>
</evidence>
<dbReference type="PANTHER" id="PTHR46872">
    <property type="entry name" value="DNA BINDING PROTEIN"/>
    <property type="match status" value="1"/>
</dbReference>
<keyword evidence="3" id="KW-1185">Reference proteome</keyword>
<evidence type="ECO:0008006" key="4">
    <source>
        <dbReference type="Google" id="ProtNLM"/>
    </source>
</evidence>
<dbReference type="PANTHER" id="PTHR46872:SF10">
    <property type="entry name" value="MYB-LIKE DOMAIN-CONTAINING PROTEIN"/>
    <property type="match status" value="1"/>
</dbReference>
<proteinExistence type="predicted"/>
<name>A0AAQ3P1N7_VIGMU</name>